<dbReference type="EMBL" id="GL378443">
    <property type="protein sequence ID" value="EFJ39813.1"/>
    <property type="molecule type" value="Genomic_DNA"/>
</dbReference>
<accession>D8UKC8</accession>
<dbReference type="InParanoid" id="D8UKC8"/>
<protein>
    <submittedName>
        <fullName evidence="2">Uncharacterized protein</fullName>
    </submittedName>
</protein>
<dbReference type="KEGG" id="vcn:VOLCADRAFT_108476"/>
<keyword evidence="3" id="KW-1185">Reference proteome</keyword>
<evidence type="ECO:0000313" key="3">
    <source>
        <dbReference type="Proteomes" id="UP000001058"/>
    </source>
</evidence>
<feature type="compositionally biased region" description="Low complexity" evidence="1">
    <location>
        <begin position="221"/>
        <end position="235"/>
    </location>
</feature>
<dbReference type="AlphaFoldDB" id="D8UKC8"/>
<dbReference type="GeneID" id="9625945"/>
<evidence type="ECO:0000256" key="1">
    <source>
        <dbReference type="SAM" id="MobiDB-lite"/>
    </source>
</evidence>
<evidence type="ECO:0000313" key="2">
    <source>
        <dbReference type="EMBL" id="EFJ39813.1"/>
    </source>
</evidence>
<feature type="region of interest" description="Disordered" evidence="1">
    <location>
        <begin position="201"/>
        <end position="268"/>
    </location>
</feature>
<organism evidence="3">
    <name type="scientific">Volvox carteri f. nagariensis</name>
    <dbReference type="NCBI Taxonomy" id="3068"/>
    <lineage>
        <taxon>Eukaryota</taxon>
        <taxon>Viridiplantae</taxon>
        <taxon>Chlorophyta</taxon>
        <taxon>core chlorophytes</taxon>
        <taxon>Chlorophyceae</taxon>
        <taxon>CS clade</taxon>
        <taxon>Chlamydomonadales</taxon>
        <taxon>Volvocaceae</taxon>
        <taxon>Volvox</taxon>
    </lineage>
</organism>
<gene>
    <name evidence="2" type="ORF">VOLCADRAFT_108476</name>
</gene>
<dbReference type="RefSeq" id="XP_002959114.1">
    <property type="nucleotide sequence ID" value="XM_002959068.1"/>
</dbReference>
<dbReference type="OrthoDB" id="122216at2759"/>
<dbReference type="eggNOG" id="ENOG502SECJ">
    <property type="taxonomic scope" value="Eukaryota"/>
</dbReference>
<dbReference type="Proteomes" id="UP000001058">
    <property type="component" value="Unassembled WGS sequence"/>
</dbReference>
<reference evidence="2 3" key="1">
    <citation type="journal article" date="2010" name="Science">
        <title>Genomic analysis of organismal complexity in the multicellular green alga Volvox carteri.</title>
        <authorList>
            <person name="Prochnik S.E."/>
            <person name="Umen J."/>
            <person name="Nedelcu A.M."/>
            <person name="Hallmann A."/>
            <person name="Miller S.M."/>
            <person name="Nishii I."/>
            <person name="Ferris P."/>
            <person name="Kuo A."/>
            <person name="Mitros T."/>
            <person name="Fritz-Laylin L.K."/>
            <person name="Hellsten U."/>
            <person name="Chapman J."/>
            <person name="Simakov O."/>
            <person name="Rensing S.A."/>
            <person name="Terry A."/>
            <person name="Pangilinan J."/>
            <person name="Kapitonov V."/>
            <person name="Jurka J."/>
            <person name="Salamov A."/>
            <person name="Shapiro H."/>
            <person name="Schmutz J."/>
            <person name="Grimwood J."/>
            <person name="Lindquist E."/>
            <person name="Lucas S."/>
            <person name="Grigoriev I.V."/>
            <person name="Schmitt R."/>
            <person name="Kirk D."/>
            <person name="Rokhsar D.S."/>
        </authorList>
    </citation>
    <scope>NUCLEOTIDE SEQUENCE [LARGE SCALE GENOMIC DNA]</scope>
    <source>
        <strain evidence="3">f. Nagariensis / Eve</strain>
    </source>
</reference>
<sequence length="377" mass="42052">MTYDSSRLYVDQRALTRMTSYLSIQNDTDITFAIKLGKDMEAEKWARIFTTVTDKASSVEGLQEPIGVSMDALASLAEMAAVAPGTDSAFRTKASSYIAMQITKHVKKVANMQLLEPGNNWRSDPMKCGEWLICHCFAARVNPKDSSQVLIGSVYMRPINSGETYTSINKYNISDWVAKDGWVDVRSIVLPPEVIQIQTLHRGGTIQSGESSGASRDNVLPRGSGAPRSPPSSSGVMLRMPQPNPGVHRVPVSPQDQTYRSGSGGGDNMTRLRVWSTHTGAHGPRYQQGYFSVYLEHVSGPVAIRSAVVDYNHDTFEPRELEMWFEGHRWMVSRLSWGLTNVIIKVTFENNMCHEFHHDCFNLPNGARAEFAFKMRP</sequence>
<feature type="compositionally biased region" description="Polar residues" evidence="1">
    <location>
        <begin position="205"/>
        <end position="215"/>
    </location>
</feature>
<proteinExistence type="predicted"/>
<name>D8UKC8_VOLCA</name>